<evidence type="ECO:0000313" key="1">
    <source>
        <dbReference type="EMBL" id="GAI44588.1"/>
    </source>
</evidence>
<evidence type="ECO:0008006" key="2">
    <source>
        <dbReference type="Google" id="ProtNLM"/>
    </source>
</evidence>
<dbReference type="AlphaFoldDB" id="X1NLW9"/>
<dbReference type="InterPro" id="IPR045853">
    <property type="entry name" value="Pep_chain_release_fac_I_sf"/>
</dbReference>
<proteinExistence type="predicted"/>
<sequence>MWAMLDKLELIQKRYEELTRLIAQPEIATEPKQVQELTRERA</sequence>
<accession>X1NLW9</accession>
<name>X1NLW9_9ZZZZ</name>
<protein>
    <recommendedName>
        <fullName evidence="2">Peptide chain release factor domain-containing protein</fullName>
    </recommendedName>
</protein>
<dbReference type="SUPFAM" id="SSF75620">
    <property type="entry name" value="Release factor"/>
    <property type="match status" value="1"/>
</dbReference>
<feature type="non-terminal residue" evidence="1">
    <location>
        <position position="42"/>
    </location>
</feature>
<comment type="caution">
    <text evidence="1">The sequence shown here is derived from an EMBL/GenBank/DDBJ whole genome shotgun (WGS) entry which is preliminary data.</text>
</comment>
<dbReference type="Gene3D" id="6.10.140.1950">
    <property type="match status" value="1"/>
</dbReference>
<gene>
    <name evidence="1" type="ORF">S06H3_43201</name>
</gene>
<dbReference type="EMBL" id="BARV01026774">
    <property type="protein sequence ID" value="GAI44588.1"/>
    <property type="molecule type" value="Genomic_DNA"/>
</dbReference>
<reference evidence="1" key="1">
    <citation type="journal article" date="2014" name="Front. Microbiol.">
        <title>High frequency of phylogenetically diverse reductive dehalogenase-homologous genes in deep subseafloor sedimentary metagenomes.</title>
        <authorList>
            <person name="Kawai M."/>
            <person name="Futagami T."/>
            <person name="Toyoda A."/>
            <person name="Takaki Y."/>
            <person name="Nishi S."/>
            <person name="Hori S."/>
            <person name="Arai W."/>
            <person name="Tsubouchi T."/>
            <person name="Morono Y."/>
            <person name="Uchiyama I."/>
            <person name="Ito T."/>
            <person name="Fujiyama A."/>
            <person name="Inagaki F."/>
            <person name="Takami H."/>
        </authorList>
    </citation>
    <scope>NUCLEOTIDE SEQUENCE</scope>
    <source>
        <strain evidence="1">Expedition CK06-06</strain>
    </source>
</reference>
<organism evidence="1">
    <name type="scientific">marine sediment metagenome</name>
    <dbReference type="NCBI Taxonomy" id="412755"/>
    <lineage>
        <taxon>unclassified sequences</taxon>
        <taxon>metagenomes</taxon>
        <taxon>ecological metagenomes</taxon>
    </lineage>
</organism>